<protein>
    <submittedName>
        <fullName evidence="1">Uncharacterized protein</fullName>
    </submittedName>
</protein>
<accession>A0A452XIF3</accession>
<organism evidence="1 2">
    <name type="scientific">Aegilops tauschii subsp. strangulata</name>
    <name type="common">Goatgrass</name>
    <dbReference type="NCBI Taxonomy" id="200361"/>
    <lineage>
        <taxon>Eukaryota</taxon>
        <taxon>Viridiplantae</taxon>
        <taxon>Streptophyta</taxon>
        <taxon>Embryophyta</taxon>
        <taxon>Tracheophyta</taxon>
        <taxon>Spermatophyta</taxon>
        <taxon>Magnoliopsida</taxon>
        <taxon>Liliopsida</taxon>
        <taxon>Poales</taxon>
        <taxon>Poaceae</taxon>
        <taxon>BOP clade</taxon>
        <taxon>Pooideae</taxon>
        <taxon>Triticodae</taxon>
        <taxon>Triticeae</taxon>
        <taxon>Triticinae</taxon>
        <taxon>Aegilops</taxon>
    </lineage>
</organism>
<dbReference type="Proteomes" id="UP000015105">
    <property type="component" value="Chromosome 1D"/>
</dbReference>
<reference evidence="1" key="4">
    <citation type="submission" date="2019-03" db="UniProtKB">
        <authorList>
            <consortium name="EnsemblPlants"/>
        </authorList>
    </citation>
    <scope>IDENTIFICATION</scope>
</reference>
<reference evidence="2" key="2">
    <citation type="journal article" date="2017" name="Nat. Plants">
        <title>The Aegilops tauschii genome reveals multiple impacts of transposons.</title>
        <authorList>
            <person name="Zhao G."/>
            <person name="Zou C."/>
            <person name="Li K."/>
            <person name="Wang K."/>
            <person name="Li T."/>
            <person name="Gao L."/>
            <person name="Zhang X."/>
            <person name="Wang H."/>
            <person name="Yang Z."/>
            <person name="Liu X."/>
            <person name="Jiang W."/>
            <person name="Mao L."/>
            <person name="Kong X."/>
            <person name="Jiao Y."/>
            <person name="Jia J."/>
        </authorList>
    </citation>
    <scope>NUCLEOTIDE SEQUENCE [LARGE SCALE GENOMIC DNA]</scope>
    <source>
        <strain evidence="2">cv. AL8/78</strain>
    </source>
</reference>
<reference evidence="2" key="1">
    <citation type="journal article" date="2014" name="Science">
        <title>Ancient hybridizations among the ancestral genomes of bread wheat.</title>
        <authorList>
            <consortium name="International Wheat Genome Sequencing Consortium,"/>
            <person name="Marcussen T."/>
            <person name="Sandve S.R."/>
            <person name="Heier L."/>
            <person name="Spannagl M."/>
            <person name="Pfeifer M."/>
            <person name="Jakobsen K.S."/>
            <person name="Wulff B.B."/>
            <person name="Steuernagel B."/>
            <person name="Mayer K.F."/>
            <person name="Olsen O.A."/>
        </authorList>
    </citation>
    <scope>NUCLEOTIDE SEQUENCE [LARGE SCALE GENOMIC DNA]</scope>
    <source>
        <strain evidence="2">cv. AL8/78</strain>
    </source>
</reference>
<dbReference type="Gramene" id="AET1Gv20011200.8">
    <property type="protein sequence ID" value="AET1Gv20011200.8"/>
    <property type="gene ID" value="AET1Gv20011200"/>
</dbReference>
<evidence type="ECO:0000313" key="2">
    <source>
        <dbReference type="Proteomes" id="UP000015105"/>
    </source>
</evidence>
<sequence length="102" mass="11520">MHKPRRGSSISVKIQSGTERCVRQCTVDMRPSSSSEGCRAGVCSIFPYYYCSHEPEGEKMESETDTLSCHPALLLSGYQSKILFYQAGMIKMVKCSMRKRNK</sequence>
<reference evidence="1" key="3">
    <citation type="journal article" date="2017" name="Nature">
        <title>Genome sequence of the progenitor of the wheat D genome Aegilops tauschii.</title>
        <authorList>
            <person name="Luo M.C."/>
            <person name="Gu Y.Q."/>
            <person name="Puiu D."/>
            <person name="Wang H."/>
            <person name="Twardziok S.O."/>
            <person name="Deal K.R."/>
            <person name="Huo N."/>
            <person name="Zhu T."/>
            <person name="Wang L."/>
            <person name="Wang Y."/>
            <person name="McGuire P.E."/>
            <person name="Liu S."/>
            <person name="Long H."/>
            <person name="Ramasamy R.K."/>
            <person name="Rodriguez J.C."/>
            <person name="Van S.L."/>
            <person name="Yuan L."/>
            <person name="Wang Z."/>
            <person name="Xia Z."/>
            <person name="Xiao L."/>
            <person name="Anderson O.D."/>
            <person name="Ouyang S."/>
            <person name="Liang Y."/>
            <person name="Zimin A.V."/>
            <person name="Pertea G."/>
            <person name="Qi P."/>
            <person name="Bennetzen J.L."/>
            <person name="Dai X."/>
            <person name="Dawson M.W."/>
            <person name="Muller H.G."/>
            <person name="Kugler K."/>
            <person name="Rivarola-Duarte L."/>
            <person name="Spannagl M."/>
            <person name="Mayer K.F.X."/>
            <person name="Lu F.H."/>
            <person name="Bevan M.W."/>
            <person name="Leroy P."/>
            <person name="Li P."/>
            <person name="You F.M."/>
            <person name="Sun Q."/>
            <person name="Liu Z."/>
            <person name="Lyons E."/>
            <person name="Wicker T."/>
            <person name="Salzberg S.L."/>
            <person name="Devos K.M."/>
            <person name="Dvorak J."/>
        </authorList>
    </citation>
    <scope>NUCLEOTIDE SEQUENCE [LARGE SCALE GENOMIC DNA]</scope>
    <source>
        <strain evidence="1">cv. AL8/78</strain>
    </source>
</reference>
<keyword evidence="2" id="KW-1185">Reference proteome</keyword>
<dbReference type="EnsemblPlants" id="AET1Gv20011200.8">
    <property type="protein sequence ID" value="AET1Gv20011200.8"/>
    <property type="gene ID" value="AET1Gv20011200"/>
</dbReference>
<name>A0A452XIF3_AEGTS</name>
<reference evidence="1" key="5">
    <citation type="journal article" date="2021" name="G3 (Bethesda)">
        <title>Aegilops tauschii genome assembly Aet v5.0 features greater sequence contiguity and improved annotation.</title>
        <authorList>
            <person name="Wang L."/>
            <person name="Zhu T."/>
            <person name="Rodriguez J.C."/>
            <person name="Deal K.R."/>
            <person name="Dubcovsky J."/>
            <person name="McGuire P.E."/>
            <person name="Lux T."/>
            <person name="Spannagl M."/>
            <person name="Mayer K.F.X."/>
            <person name="Baldrich P."/>
            <person name="Meyers B.C."/>
            <person name="Huo N."/>
            <person name="Gu Y.Q."/>
            <person name="Zhou H."/>
            <person name="Devos K.M."/>
            <person name="Bennetzen J.L."/>
            <person name="Unver T."/>
            <person name="Budak H."/>
            <person name="Gulick P.J."/>
            <person name="Galiba G."/>
            <person name="Kalapos B."/>
            <person name="Nelson D.R."/>
            <person name="Li P."/>
            <person name="You F.M."/>
            <person name="Luo M.C."/>
            <person name="Dvorak J."/>
        </authorList>
    </citation>
    <scope>NUCLEOTIDE SEQUENCE [LARGE SCALE GENOMIC DNA]</scope>
    <source>
        <strain evidence="1">cv. AL8/78</strain>
    </source>
</reference>
<proteinExistence type="predicted"/>
<dbReference type="AlphaFoldDB" id="A0A452XIF3"/>
<evidence type="ECO:0000313" key="1">
    <source>
        <dbReference type="EnsemblPlants" id="AET1Gv20011200.8"/>
    </source>
</evidence>